<name>A0ABV2J2A8_9HYPH</name>
<sequence length="330" mass="36844">MKSRMIAPGFVEDALDSLRLKGIDPAPVLRSVGIDPQSFGPVTNEQYGALWLTIATLSGDEFFGLAAHPMRPGAFRLLCYTVIHAGTLERALKRALTFLNIVLDDPNGELRQAGGLAEIVLTDQSGPRSAFTYRTYWLILLGIACWLIGRRIPLNRVDFSCQPPPNRLEYLQFFGAPVHFGETRSRIAFRADYLKLPIIRDEKALKHFLRAAPANILLRYRHDQGFTAGVRHRLRGTSPDNWPDFEAVAAHMKLSPATLRRRLKAEGQSFAAIRDDIRQAEAQRLLRGSTNTVSQIATALGYTEPSAFHRAFVKWTGMTPLAFRKGEGGF</sequence>
<evidence type="ECO:0000256" key="3">
    <source>
        <dbReference type="ARBA" id="ARBA00023163"/>
    </source>
</evidence>
<dbReference type="InterPro" id="IPR018060">
    <property type="entry name" value="HTH_AraC"/>
</dbReference>
<protein>
    <submittedName>
        <fullName evidence="5">AraC-like DNA-binding protein</fullName>
    </submittedName>
</protein>
<accession>A0ABV2J2A8</accession>
<reference evidence="5 6" key="1">
    <citation type="submission" date="2024-06" db="EMBL/GenBank/DDBJ databases">
        <title>Genomic Encyclopedia of Type Strains, Phase IV (KMG-IV): sequencing the most valuable type-strain genomes for metagenomic binning, comparative biology and taxonomic classification.</title>
        <authorList>
            <person name="Goeker M."/>
        </authorList>
    </citation>
    <scope>NUCLEOTIDE SEQUENCE [LARGE SCALE GENOMIC DNA]</scope>
    <source>
        <strain evidence="5 6">DSM 29780</strain>
    </source>
</reference>
<evidence type="ECO:0000313" key="5">
    <source>
        <dbReference type="EMBL" id="MET3614894.1"/>
    </source>
</evidence>
<dbReference type="Proteomes" id="UP001549047">
    <property type="component" value="Unassembled WGS sequence"/>
</dbReference>
<evidence type="ECO:0000256" key="2">
    <source>
        <dbReference type="ARBA" id="ARBA00023125"/>
    </source>
</evidence>
<organism evidence="5 6">
    <name type="scientific">Rhizobium aquaticum</name>
    <dbReference type="NCBI Taxonomy" id="1549636"/>
    <lineage>
        <taxon>Bacteria</taxon>
        <taxon>Pseudomonadati</taxon>
        <taxon>Pseudomonadota</taxon>
        <taxon>Alphaproteobacteria</taxon>
        <taxon>Hyphomicrobiales</taxon>
        <taxon>Rhizobiaceae</taxon>
        <taxon>Rhizobium/Agrobacterium group</taxon>
        <taxon>Rhizobium</taxon>
    </lineage>
</organism>
<dbReference type="RefSeq" id="WP_354557384.1">
    <property type="nucleotide sequence ID" value="NZ_JBEPMB010000005.1"/>
</dbReference>
<evidence type="ECO:0000259" key="4">
    <source>
        <dbReference type="PROSITE" id="PS01124"/>
    </source>
</evidence>
<dbReference type="EMBL" id="JBEPMB010000005">
    <property type="protein sequence ID" value="MET3614894.1"/>
    <property type="molecule type" value="Genomic_DNA"/>
</dbReference>
<keyword evidence="2" id="KW-0238">DNA-binding</keyword>
<gene>
    <name evidence="5" type="ORF">ABID16_003237</name>
</gene>
<keyword evidence="1" id="KW-0805">Transcription regulation</keyword>
<feature type="domain" description="HTH araC/xylS-type" evidence="4">
    <location>
        <begin position="228"/>
        <end position="326"/>
    </location>
</feature>
<dbReference type="SMART" id="SM00342">
    <property type="entry name" value="HTH_ARAC"/>
    <property type="match status" value="1"/>
</dbReference>
<dbReference type="InterPro" id="IPR009057">
    <property type="entry name" value="Homeodomain-like_sf"/>
</dbReference>
<comment type="caution">
    <text evidence="5">The sequence shown here is derived from an EMBL/GenBank/DDBJ whole genome shotgun (WGS) entry which is preliminary data.</text>
</comment>
<dbReference type="PANTHER" id="PTHR47894">
    <property type="entry name" value="HTH-TYPE TRANSCRIPTIONAL REGULATOR GADX"/>
    <property type="match status" value="1"/>
</dbReference>
<dbReference type="InterPro" id="IPR032687">
    <property type="entry name" value="AraC-type_N"/>
</dbReference>
<dbReference type="PANTHER" id="PTHR47894:SF1">
    <property type="entry name" value="HTH-TYPE TRANSCRIPTIONAL REGULATOR VQSM"/>
    <property type="match status" value="1"/>
</dbReference>
<dbReference type="Pfam" id="PF12625">
    <property type="entry name" value="Arabinose_bd"/>
    <property type="match status" value="1"/>
</dbReference>
<evidence type="ECO:0000256" key="1">
    <source>
        <dbReference type="ARBA" id="ARBA00023015"/>
    </source>
</evidence>
<dbReference type="PROSITE" id="PS01124">
    <property type="entry name" value="HTH_ARAC_FAMILY_2"/>
    <property type="match status" value="1"/>
</dbReference>
<evidence type="ECO:0000313" key="6">
    <source>
        <dbReference type="Proteomes" id="UP001549047"/>
    </source>
</evidence>
<dbReference type="SUPFAM" id="SSF46689">
    <property type="entry name" value="Homeodomain-like"/>
    <property type="match status" value="1"/>
</dbReference>
<dbReference type="Pfam" id="PF12833">
    <property type="entry name" value="HTH_18"/>
    <property type="match status" value="1"/>
</dbReference>
<dbReference type="Gene3D" id="1.10.10.60">
    <property type="entry name" value="Homeodomain-like"/>
    <property type="match status" value="1"/>
</dbReference>
<keyword evidence="3" id="KW-0804">Transcription</keyword>
<keyword evidence="6" id="KW-1185">Reference proteome</keyword>
<proteinExistence type="predicted"/>